<dbReference type="GO" id="GO:0008967">
    <property type="term" value="F:phosphoglycolate phosphatase activity"/>
    <property type="evidence" value="ECO:0007669"/>
    <property type="project" value="TreeGrafter"/>
</dbReference>
<dbReference type="SFLD" id="SFLDG01129">
    <property type="entry name" value="C1.5:_HAD__Beta-PGM__Phosphata"/>
    <property type="match status" value="1"/>
</dbReference>
<name>A0A4Y6UUK2_SACBS</name>
<dbReference type="Gene3D" id="1.10.150.240">
    <property type="entry name" value="Putative phosphatase, domain 2"/>
    <property type="match status" value="1"/>
</dbReference>
<accession>A0A4Y6UUK2</accession>
<dbReference type="SUPFAM" id="SSF56784">
    <property type="entry name" value="HAD-like"/>
    <property type="match status" value="1"/>
</dbReference>
<dbReference type="Proteomes" id="UP000316968">
    <property type="component" value="Chromosome"/>
</dbReference>
<dbReference type="EMBL" id="CP041217">
    <property type="protein sequence ID" value="QDH20021.1"/>
    <property type="molecule type" value="Genomic_DNA"/>
</dbReference>
<dbReference type="InterPro" id="IPR006439">
    <property type="entry name" value="HAD-SF_hydro_IA"/>
</dbReference>
<dbReference type="InterPro" id="IPR036412">
    <property type="entry name" value="HAD-like_sf"/>
</dbReference>
<dbReference type="PANTHER" id="PTHR43434:SF22">
    <property type="entry name" value="PHOSPHOGLYCOLATE PHOSPHATASE"/>
    <property type="match status" value="1"/>
</dbReference>
<protein>
    <submittedName>
        <fullName evidence="1">HAD family hydrolase</fullName>
    </submittedName>
</protein>
<dbReference type="GO" id="GO:0006281">
    <property type="term" value="P:DNA repair"/>
    <property type="evidence" value="ECO:0007669"/>
    <property type="project" value="TreeGrafter"/>
</dbReference>
<reference evidence="1 2" key="1">
    <citation type="submission" date="2019-06" db="EMBL/GenBank/DDBJ databases">
        <title>Saccharibacillus brassicae sp. nov., an endophytic bacterium isolated from Chinese cabbage seeds (Brassica pekinensis).</title>
        <authorList>
            <person name="Jiang L."/>
            <person name="Lee J."/>
            <person name="Kim S.W."/>
        </authorList>
    </citation>
    <scope>NUCLEOTIDE SEQUENCE [LARGE SCALE GENOMIC DNA]</scope>
    <source>
        <strain evidence="2">KCTC 43072 / ATSA2</strain>
    </source>
</reference>
<evidence type="ECO:0000313" key="1">
    <source>
        <dbReference type="EMBL" id="QDH20021.1"/>
    </source>
</evidence>
<dbReference type="NCBIfam" id="TIGR01549">
    <property type="entry name" value="HAD-SF-IA-v1"/>
    <property type="match status" value="1"/>
</dbReference>
<dbReference type="AlphaFoldDB" id="A0A4Y6UUK2"/>
<dbReference type="Gene3D" id="3.40.50.1000">
    <property type="entry name" value="HAD superfamily/HAD-like"/>
    <property type="match status" value="1"/>
</dbReference>
<sequence length="257" mass="26702">MAFLTVGGRTFECEALLFDKDGTLLDFMELWGRWADDLLQQTEAALQAAGGGWTGSAEQAFGVVLGPDGRIADYDRGGPLALATAEELTGVLAWQLYGAGMPWHDSVDAVRGFAAAAEERLARERPVRPLPGLESLLREARQAGLKLAVVTSDTTEAAVRHLHWAGLDGLFDSVHGRDGVDAGKPAPDLALQACRSLGTEPGRAIVIGDGGADLEMARRAGAALAIGIAPGGGSRLHLAGADAVIGSYAELGIVPRA</sequence>
<keyword evidence="2" id="KW-1185">Reference proteome</keyword>
<dbReference type="PANTHER" id="PTHR43434">
    <property type="entry name" value="PHOSPHOGLYCOLATE PHOSPHATASE"/>
    <property type="match status" value="1"/>
</dbReference>
<dbReference type="OrthoDB" id="9797743at2"/>
<dbReference type="NCBIfam" id="TIGR01509">
    <property type="entry name" value="HAD-SF-IA-v3"/>
    <property type="match status" value="1"/>
</dbReference>
<dbReference type="InterPro" id="IPR023214">
    <property type="entry name" value="HAD_sf"/>
</dbReference>
<dbReference type="SFLD" id="SFLDS00003">
    <property type="entry name" value="Haloacid_Dehalogenase"/>
    <property type="match status" value="1"/>
</dbReference>
<keyword evidence="1" id="KW-0378">Hydrolase</keyword>
<organism evidence="1 2">
    <name type="scientific">Saccharibacillus brassicae</name>
    <dbReference type="NCBI Taxonomy" id="2583377"/>
    <lineage>
        <taxon>Bacteria</taxon>
        <taxon>Bacillati</taxon>
        <taxon>Bacillota</taxon>
        <taxon>Bacilli</taxon>
        <taxon>Bacillales</taxon>
        <taxon>Paenibacillaceae</taxon>
        <taxon>Saccharibacillus</taxon>
    </lineage>
</organism>
<dbReference type="InterPro" id="IPR023198">
    <property type="entry name" value="PGP-like_dom2"/>
</dbReference>
<gene>
    <name evidence="1" type="ORF">FFV09_03580</name>
</gene>
<proteinExistence type="predicted"/>
<dbReference type="KEGG" id="saca:FFV09_03580"/>
<dbReference type="RefSeq" id="WP_141446407.1">
    <property type="nucleotide sequence ID" value="NZ_CP041217.1"/>
</dbReference>
<dbReference type="Pfam" id="PF00702">
    <property type="entry name" value="Hydrolase"/>
    <property type="match status" value="1"/>
</dbReference>
<evidence type="ECO:0000313" key="2">
    <source>
        <dbReference type="Proteomes" id="UP000316968"/>
    </source>
</evidence>
<dbReference type="InterPro" id="IPR050155">
    <property type="entry name" value="HAD-like_hydrolase_sf"/>
</dbReference>